<comment type="caution">
    <text evidence="1">The sequence shown here is derived from an EMBL/GenBank/DDBJ whole genome shotgun (WGS) entry which is preliminary data.</text>
</comment>
<keyword evidence="2" id="KW-1185">Reference proteome</keyword>
<proteinExistence type="predicted"/>
<gene>
    <name evidence="1" type="ORF">BDY19DRAFT_462537</name>
</gene>
<dbReference type="EMBL" id="MU274935">
    <property type="protein sequence ID" value="KAI0085041.1"/>
    <property type="molecule type" value="Genomic_DNA"/>
</dbReference>
<accession>A0ACB8TSM7</accession>
<evidence type="ECO:0000313" key="2">
    <source>
        <dbReference type="Proteomes" id="UP001055072"/>
    </source>
</evidence>
<evidence type="ECO:0000313" key="1">
    <source>
        <dbReference type="EMBL" id="KAI0085041.1"/>
    </source>
</evidence>
<sequence length="854" mass="93511">MSIMQHLFQQPLSLPSPALAPGLQAIADDRRSILEGDGYFYVPPNCRDLVIELFVPRIQEAVEKGQWTTSHYVLLTRTLELSYAGNASTTGNAIRQPVIKVIEKLLKSPSLGSVYVVHEIALGMSKQSNTVKLAAQNAYIDAVMSSSKQERSEILSRFVAFVKLHSQDHHFVDTVGTSTTSVTFDPLSSCLLHLRLIRRIQNVEGEPYSHHKHLWKLIFELLLPRLQLAVLWSRAEHKDVATECLTLIDTIEPMGRGVHQNHPSVLLTRSLPSSRSSLFADDLIRTLSDFLPYPAPASTWRMQRLKLLESRKPAHWQIVKRTGANLGKTISPVPVAQLAREVSQGHDGAERGDSGGAAGDPLAEILAVLGRQPLGQPPADRDATPPQVPNVDVPEETSQSAQPARHHETVAHPPLRGVPEQTRWTDVLSHTPVIATLAATFDGPPPDTEAALDEALPVESQPAAEEPTTAISIAAEMSTTPLLASLLSRIGVSDSGELQGLDLEDEVPVHPRLGRILEILDLTVKPVSTTTNQTNIDGHPDALPSTNTSDESGLAEEQSEMMPSSYVATPTRQKETETKEQLRGPPEDRPAIPVDLSLSRIDEENEQRMEDSFIASSQHNAHTIFVEASLVPSRNSIARDESQDHTQSPKSSTPGDQPPETAFSPTPVEPSDEAHSSMGLPLARYKEEDGPPSYSIMPKPDPWDLSLESIEWPFPLWSDPVQNSMQDDASLLGWLSHLNREANASDPITNDRFTRPEATAYSTTGNGLFEDASYGSTKRISSEEEDLELPNDELLDSIDEPSVVVLQDPDDSEFPVQSGDHAEVISEAGNASGGRDSEELSYVDIEQWRGDANT</sequence>
<dbReference type="Proteomes" id="UP001055072">
    <property type="component" value="Unassembled WGS sequence"/>
</dbReference>
<protein>
    <submittedName>
        <fullName evidence="1">Uncharacterized protein</fullName>
    </submittedName>
</protein>
<name>A0ACB8TSM7_9APHY</name>
<reference evidence="1" key="1">
    <citation type="journal article" date="2021" name="Environ. Microbiol.">
        <title>Gene family expansions and transcriptome signatures uncover fungal adaptations to wood decay.</title>
        <authorList>
            <person name="Hage H."/>
            <person name="Miyauchi S."/>
            <person name="Viragh M."/>
            <person name="Drula E."/>
            <person name="Min B."/>
            <person name="Chaduli D."/>
            <person name="Navarro D."/>
            <person name="Favel A."/>
            <person name="Norest M."/>
            <person name="Lesage-Meessen L."/>
            <person name="Balint B."/>
            <person name="Merenyi Z."/>
            <person name="de Eugenio L."/>
            <person name="Morin E."/>
            <person name="Martinez A.T."/>
            <person name="Baldrian P."/>
            <person name="Stursova M."/>
            <person name="Martinez M.J."/>
            <person name="Novotny C."/>
            <person name="Magnuson J.K."/>
            <person name="Spatafora J.W."/>
            <person name="Maurice S."/>
            <person name="Pangilinan J."/>
            <person name="Andreopoulos W."/>
            <person name="LaButti K."/>
            <person name="Hundley H."/>
            <person name="Na H."/>
            <person name="Kuo A."/>
            <person name="Barry K."/>
            <person name="Lipzen A."/>
            <person name="Henrissat B."/>
            <person name="Riley R."/>
            <person name="Ahrendt S."/>
            <person name="Nagy L.G."/>
            <person name="Grigoriev I.V."/>
            <person name="Martin F."/>
            <person name="Rosso M.N."/>
        </authorList>
    </citation>
    <scope>NUCLEOTIDE SEQUENCE</scope>
    <source>
        <strain evidence="1">CBS 384.51</strain>
    </source>
</reference>
<organism evidence="1 2">
    <name type="scientific">Irpex rosettiformis</name>
    <dbReference type="NCBI Taxonomy" id="378272"/>
    <lineage>
        <taxon>Eukaryota</taxon>
        <taxon>Fungi</taxon>
        <taxon>Dikarya</taxon>
        <taxon>Basidiomycota</taxon>
        <taxon>Agaricomycotina</taxon>
        <taxon>Agaricomycetes</taxon>
        <taxon>Polyporales</taxon>
        <taxon>Irpicaceae</taxon>
        <taxon>Irpex</taxon>
    </lineage>
</organism>